<accession>A0A6J4QIF1</accession>
<evidence type="ECO:0000256" key="1">
    <source>
        <dbReference type="SAM" id="MobiDB-lite"/>
    </source>
</evidence>
<feature type="non-terminal residue" evidence="2">
    <location>
        <position position="1"/>
    </location>
</feature>
<feature type="region of interest" description="Disordered" evidence="1">
    <location>
        <begin position="1"/>
        <end position="80"/>
    </location>
</feature>
<proteinExistence type="predicted"/>
<feature type="compositionally biased region" description="Basic residues" evidence="1">
    <location>
        <begin position="45"/>
        <end position="56"/>
    </location>
</feature>
<reference evidence="2" key="1">
    <citation type="submission" date="2020-02" db="EMBL/GenBank/DDBJ databases">
        <authorList>
            <person name="Meier V. D."/>
        </authorList>
    </citation>
    <scope>NUCLEOTIDE SEQUENCE</scope>
    <source>
        <strain evidence="2">AVDCRST_MAG02</strain>
    </source>
</reference>
<feature type="non-terminal residue" evidence="2">
    <location>
        <position position="80"/>
    </location>
</feature>
<gene>
    <name evidence="2" type="ORF">AVDCRST_MAG02-238</name>
</gene>
<protein>
    <submittedName>
        <fullName evidence="2">Molybdopterin synthase sulfur carrier subunit</fullName>
    </submittedName>
</protein>
<evidence type="ECO:0000313" key="2">
    <source>
        <dbReference type="EMBL" id="CAA9442940.1"/>
    </source>
</evidence>
<dbReference type="AlphaFoldDB" id="A0A6J4QIF1"/>
<sequence>DRSPALRRGGRPGRHAQGPAGSGRRLHPGRNLAAAHRQVPGALPHARHPGLRRQRRVREDGRARWSGRRGGRAPARLGRL</sequence>
<name>A0A6J4QIF1_9ACTN</name>
<organism evidence="2">
    <name type="scientific">uncultured Rubrobacteraceae bacterium</name>
    <dbReference type="NCBI Taxonomy" id="349277"/>
    <lineage>
        <taxon>Bacteria</taxon>
        <taxon>Bacillati</taxon>
        <taxon>Actinomycetota</taxon>
        <taxon>Rubrobacteria</taxon>
        <taxon>Rubrobacterales</taxon>
        <taxon>Rubrobacteraceae</taxon>
        <taxon>environmental samples</taxon>
    </lineage>
</organism>
<dbReference type="EMBL" id="CADCVH010000001">
    <property type="protein sequence ID" value="CAA9442940.1"/>
    <property type="molecule type" value="Genomic_DNA"/>
</dbReference>